<dbReference type="RefSeq" id="WP_185677702.1">
    <property type="nucleotide sequence ID" value="NZ_JACLAX010000001.1"/>
</dbReference>
<name>A0A7X1FVP2_9SPHN</name>
<gene>
    <name evidence="1" type="ORF">H7F53_01585</name>
</gene>
<dbReference type="AlphaFoldDB" id="A0A7X1FVP2"/>
<evidence type="ECO:0008006" key="3">
    <source>
        <dbReference type="Google" id="ProtNLM"/>
    </source>
</evidence>
<organism evidence="1 2">
    <name type="scientific">Novosphingobium piscinae</name>
    <dbReference type="NCBI Taxonomy" id="1507448"/>
    <lineage>
        <taxon>Bacteria</taxon>
        <taxon>Pseudomonadati</taxon>
        <taxon>Pseudomonadota</taxon>
        <taxon>Alphaproteobacteria</taxon>
        <taxon>Sphingomonadales</taxon>
        <taxon>Sphingomonadaceae</taxon>
        <taxon>Novosphingobium</taxon>
    </lineage>
</organism>
<dbReference type="Proteomes" id="UP000551327">
    <property type="component" value="Unassembled WGS sequence"/>
</dbReference>
<dbReference type="EMBL" id="JACLAX010000001">
    <property type="protein sequence ID" value="MBC2667835.1"/>
    <property type="molecule type" value="Genomic_DNA"/>
</dbReference>
<evidence type="ECO:0000313" key="1">
    <source>
        <dbReference type="EMBL" id="MBC2667835.1"/>
    </source>
</evidence>
<reference evidence="1 2" key="1">
    <citation type="submission" date="2020-08" db="EMBL/GenBank/DDBJ databases">
        <title>The genome sequence of type strain Novosphingobium piscinae KCTC 42194.</title>
        <authorList>
            <person name="Liu Y."/>
        </authorList>
    </citation>
    <scope>NUCLEOTIDE SEQUENCE [LARGE SCALE GENOMIC DNA]</scope>
    <source>
        <strain evidence="1 2">KCTC 42194</strain>
    </source>
</reference>
<sequence>MVIPFRGARTSQLRHRWAIVSVAAAGAVLGGIPTFAQPGPPPATAVQRPSGGMSPALCEAGDLREPGIQGEVPAGATPHYNCGVKQIGQLPISGNVAGAGQCVYVRARGPGFMQDEALVSVVDVRNPRKPVVVGAPLPVRNSTETMRTVVTAERAILVSGSSVYDIRDCLHPKLAGEIKWPDTTLPGIARKNFPHDMRINRTGTKVYATFGLWMADITNLRDPGSWTITDYRCDLAAQVPGPWQDIHRQSVRAGRSLCNDATRPAPMGANYALGSSPLQASLLWPQLSHSPDLNADDTRLYVGDQAGGTSALWAPVPKVRIIDLTGTAPRVMGGVDGPGHGLDWFRAGGRDYLLHSNEGGTRGIMNQPSTSTTCQPYPRPQGLGWGFEAIVSEVTDPAQARNVAMVQLAINLPAYCQVRKASGRDPWLAYHLIDNPLNAKFAALNFGDAGLRIFDMRDPHNPVEVAYFNHGEPTHAGVGYYDPARRLIFFADSGGFKVLQFEPKASKRLGL</sequence>
<comment type="caution">
    <text evidence="1">The sequence shown here is derived from an EMBL/GenBank/DDBJ whole genome shotgun (WGS) entry which is preliminary data.</text>
</comment>
<dbReference type="SUPFAM" id="SSF75011">
    <property type="entry name" value="3-carboxy-cis,cis-mucoante lactonizing enzyme"/>
    <property type="match status" value="1"/>
</dbReference>
<evidence type="ECO:0000313" key="2">
    <source>
        <dbReference type="Proteomes" id="UP000551327"/>
    </source>
</evidence>
<keyword evidence="2" id="KW-1185">Reference proteome</keyword>
<protein>
    <recommendedName>
        <fullName evidence="3">LVIVD repeat-containing protein</fullName>
    </recommendedName>
</protein>
<accession>A0A7X1FVP2</accession>
<proteinExistence type="predicted"/>